<keyword evidence="3" id="KW-1185">Reference proteome</keyword>
<evidence type="ECO:0000256" key="1">
    <source>
        <dbReference type="SAM" id="MobiDB-lite"/>
    </source>
</evidence>
<dbReference type="EMBL" id="JAXLQG010000005">
    <property type="protein sequence ID" value="KAK5540175.1"/>
    <property type="molecule type" value="Genomic_DNA"/>
</dbReference>
<comment type="caution">
    <text evidence="2">The sequence shown here is derived from an EMBL/GenBank/DDBJ whole genome shotgun (WGS) entry which is preliminary data.</text>
</comment>
<evidence type="ECO:0000313" key="2">
    <source>
        <dbReference type="EMBL" id="KAK5540175.1"/>
    </source>
</evidence>
<feature type="region of interest" description="Disordered" evidence="1">
    <location>
        <begin position="1"/>
        <end position="66"/>
    </location>
</feature>
<organism evidence="2 3">
    <name type="scientific">Vermiconidia calcicola</name>
    <dbReference type="NCBI Taxonomy" id="1690605"/>
    <lineage>
        <taxon>Eukaryota</taxon>
        <taxon>Fungi</taxon>
        <taxon>Dikarya</taxon>
        <taxon>Ascomycota</taxon>
        <taxon>Pezizomycotina</taxon>
        <taxon>Dothideomycetes</taxon>
        <taxon>Dothideomycetidae</taxon>
        <taxon>Mycosphaerellales</taxon>
        <taxon>Extremaceae</taxon>
        <taxon>Vermiconidia</taxon>
    </lineage>
</organism>
<feature type="compositionally biased region" description="Low complexity" evidence="1">
    <location>
        <begin position="32"/>
        <end position="50"/>
    </location>
</feature>
<dbReference type="AlphaFoldDB" id="A0AAV9QFG9"/>
<sequence>MDNIVREGEQFLGNEEGNQGGSQGMDQSNLMGGQQNAQEGQQSQQEQSDQQGGGMMKSFEQNTGDAYVNQEVNQFLGKEGVPNAMDGAIDGAVDTEANKLEKDF</sequence>
<reference evidence="2 3" key="1">
    <citation type="submission" date="2023-06" db="EMBL/GenBank/DDBJ databases">
        <title>Black Yeasts Isolated from many extreme environments.</title>
        <authorList>
            <person name="Coleine C."/>
            <person name="Stajich J.E."/>
            <person name="Selbmann L."/>
        </authorList>
    </citation>
    <scope>NUCLEOTIDE SEQUENCE [LARGE SCALE GENOMIC DNA]</scope>
    <source>
        <strain evidence="2 3">CCFEE 5887</strain>
    </source>
</reference>
<accession>A0AAV9QFG9</accession>
<gene>
    <name evidence="2" type="ORF">LTR25_003880</name>
</gene>
<evidence type="ECO:0000313" key="3">
    <source>
        <dbReference type="Proteomes" id="UP001345827"/>
    </source>
</evidence>
<proteinExistence type="predicted"/>
<protein>
    <submittedName>
        <fullName evidence="2">Uncharacterized protein</fullName>
    </submittedName>
</protein>
<name>A0AAV9QFG9_9PEZI</name>
<dbReference type="Proteomes" id="UP001345827">
    <property type="component" value="Unassembled WGS sequence"/>
</dbReference>